<dbReference type="AlphaFoldDB" id="A0A1G7NZP4"/>
<feature type="domain" description="Phage capsid-like C-terminal" evidence="2">
    <location>
        <begin position="100"/>
        <end position="366"/>
    </location>
</feature>
<proteinExistence type="predicted"/>
<dbReference type="NCBIfam" id="TIGR01554">
    <property type="entry name" value="major_cap_HK97"/>
    <property type="match status" value="1"/>
</dbReference>
<accession>A0A1G7NZP4</accession>
<name>A0A1G7NZP4_9LACT</name>
<comment type="subcellular location">
    <subcellularLocation>
        <location evidence="1">Virion</location>
    </subcellularLocation>
</comment>
<gene>
    <name evidence="3" type="ORF">SAMN05421791_10171</name>
</gene>
<reference evidence="3 4" key="1">
    <citation type="submission" date="2016-10" db="EMBL/GenBank/DDBJ databases">
        <authorList>
            <person name="de Groot N.N."/>
        </authorList>
    </citation>
    <scope>NUCLEOTIDE SEQUENCE [LARGE SCALE GENOMIC DNA]</scope>
    <source>
        <strain evidence="3 4">ATCC BAA-466</strain>
    </source>
</reference>
<evidence type="ECO:0000313" key="3">
    <source>
        <dbReference type="EMBL" id="SDF79516.1"/>
    </source>
</evidence>
<dbReference type="Pfam" id="PF05065">
    <property type="entry name" value="Phage_capsid"/>
    <property type="match status" value="1"/>
</dbReference>
<evidence type="ECO:0000259" key="2">
    <source>
        <dbReference type="Pfam" id="PF05065"/>
    </source>
</evidence>
<dbReference type="InterPro" id="IPR024455">
    <property type="entry name" value="Phage_capsid"/>
</dbReference>
<sequence length="401" mass="44104">MKNFEEKTIDFEALKKNAYEAMAEGKEEETKEAFSALFDNMAEQAKKMAQNKTSELYSAIQDDQILVARGVRMPITSKEMKFFNEAVEKQKLDGLEAAFPTTIIENVLSDITKEHPLLSAIDTRYTEAVIKYIYADPTEVTAYWSEIPADIKQILLRTFKNLEMTVVKLHGFIALPKGYFQLGPSWLANFVTTSLREVMTATLEAGVINGDGKLKPIGMMRKLSGSIDGVYPEKTPVSITEFTPNSLGGARALLAKEKTLNGQVALIANPETIATKIDPALFFKNEIDGSWKQVGLPYGETIIPSYAVPVDKAVYGVPKNYLLAVAGQLDIRKYEETLAIEDMDLYIGKMFTNGVAKNANAFVVLNLAGIQGITPVAADPKAEIVKQDSISPQKIEAAPSV</sequence>
<organism evidence="3 4">
    <name type="scientific">Facklamia miroungae</name>
    <dbReference type="NCBI Taxonomy" id="120956"/>
    <lineage>
        <taxon>Bacteria</taxon>
        <taxon>Bacillati</taxon>
        <taxon>Bacillota</taxon>
        <taxon>Bacilli</taxon>
        <taxon>Lactobacillales</taxon>
        <taxon>Aerococcaceae</taxon>
        <taxon>Facklamia</taxon>
    </lineage>
</organism>
<dbReference type="SUPFAM" id="SSF56563">
    <property type="entry name" value="Major capsid protein gp5"/>
    <property type="match status" value="1"/>
</dbReference>
<dbReference type="Proteomes" id="UP000199708">
    <property type="component" value="Unassembled WGS sequence"/>
</dbReference>
<evidence type="ECO:0000313" key="4">
    <source>
        <dbReference type="Proteomes" id="UP000199708"/>
    </source>
</evidence>
<dbReference type="OrthoDB" id="2043141at2"/>
<dbReference type="RefSeq" id="WP_090288780.1">
    <property type="nucleotide sequence ID" value="NZ_FNCK01000001.1"/>
</dbReference>
<evidence type="ECO:0000256" key="1">
    <source>
        <dbReference type="ARBA" id="ARBA00004328"/>
    </source>
</evidence>
<dbReference type="STRING" id="120956.SAMN05421791_10171"/>
<keyword evidence="4" id="KW-1185">Reference proteome</keyword>
<dbReference type="InterPro" id="IPR054612">
    <property type="entry name" value="Phage_capsid-like_C"/>
</dbReference>
<dbReference type="EMBL" id="FNCK01000001">
    <property type="protein sequence ID" value="SDF79516.1"/>
    <property type="molecule type" value="Genomic_DNA"/>
</dbReference>
<protein>
    <submittedName>
        <fullName evidence="3">Phage major capsid protein, HK97 family</fullName>
    </submittedName>
</protein>